<gene>
    <name evidence="2" type="ORF">LELG_04886</name>
</gene>
<dbReference type="AlphaFoldDB" id="A5E5J7"/>
<dbReference type="Proteomes" id="UP000001996">
    <property type="component" value="Unassembled WGS sequence"/>
</dbReference>
<evidence type="ECO:0000313" key="2">
    <source>
        <dbReference type="EMBL" id="EDK46705.1"/>
    </source>
</evidence>
<evidence type="ECO:0000313" key="3">
    <source>
        <dbReference type="Proteomes" id="UP000001996"/>
    </source>
</evidence>
<dbReference type="GeneID" id="5231131"/>
<feature type="coiled-coil region" evidence="1">
    <location>
        <begin position="163"/>
        <end position="194"/>
    </location>
</feature>
<reference evidence="2 3" key="1">
    <citation type="journal article" date="2009" name="Nature">
        <title>Evolution of pathogenicity and sexual reproduction in eight Candida genomes.</title>
        <authorList>
            <person name="Butler G."/>
            <person name="Rasmussen M.D."/>
            <person name="Lin M.F."/>
            <person name="Santos M.A."/>
            <person name="Sakthikumar S."/>
            <person name="Munro C.A."/>
            <person name="Rheinbay E."/>
            <person name="Grabherr M."/>
            <person name="Forche A."/>
            <person name="Reedy J.L."/>
            <person name="Agrafioti I."/>
            <person name="Arnaud M.B."/>
            <person name="Bates S."/>
            <person name="Brown A.J."/>
            <person name="Brunke S."/>
            <person name="Costanzo M.C."/>
            <person name="Fitzpatrick D.A."/>
            <person name="de Groot P.W."/>
            <person name="Harris D."/>
            <person name="Hoyer L.L."/>
            <person name="Hube B."/>
            <person name="Klis F.M."/>
            <person name="Kodira C."/>
            <person name="Lennard N."/>
            <person name="Logue M.E."/>
            <person name="Martin R."/>
            <person name="Neiman A.M."/>
            <person name="Nikolaou E."/>
            <person name="Quail M.A."/>
            <person name="Quinn J."/>
            <person name="Santos M.C."/>
            <person name="Schmitzberger F.F."/>
            <person name="Sherlock G."/>
            <person name="Shah P."/>
            <person name="Silverstein K.A."/>
            <person name="Skrzypek M.S."/>
            <person name="Soll D."/>
            <person name="Staggs R."/>
            <person name="Stansfield I."/>
            <person name="Stumpf M.P."/>
            <person name="Sudbery P.E."/>
            <person name="Srikantha T."/>
            <person name="Zeng Q."/>
            <person name="Berman J."/>
            <person name="Berriman M."/>
            <person name="Heitman J."/>
            <person name="Gow N.A."/>
            <person name="Lorenz M.C."/>
            <person name="Birren B.W."/>
            <person name="Kellis M."/>
            <person name="Cuomo C.A."/>
        </authorList>
    </citation>
    <scope>NUCLEOTIDE SEQUENCE [LARGE SCALE GENOMIC DNA]</scope>
    <source>
        <strain evidence="3">ATCC 11503 / BCRC 21390 / CBS 2605 / JCM 1781 / NBRC 1676 / NRRL YB-4239</strain>
    </source>
</reference>
<evidence type="ECO:0000256" key="1">
    <source>
        <dbReference type="SAM" id="Coils"/>
    </source>
</evidence>
<dbReference type="EMBL" id="CH981530">
    <property type="protein sequence ID" value="EDK46705.1"/>
    <property type="molecule type" value="Genomic_DNA"/>
</dbReference>
<dbReference type="InParanoid" id="A5E5J7"/>
<protein>
    <submittedName>
        <fullName evidence="2">Uncharacterized protein</fullName>
    </submittedName>
</protein>
<dbReference type="KEGG" id="lel:PVL30_005607"/>
<keyword evidence="1" id="KW-0175">Coiled coil</keyword>
<name>A5E5J7_LODEL</name>
<dbReference type="HOGENOM" id="CLU_857893_0_0_1"/>
<accession>A5E5J7</accession>
<dbReference type="VEuPathDB" id="FungiDB:LELG_04886"/>
<proteinExistence type="predicted"/>
<organism evidence="2 3">
    <name type="scientific">Lodderomyces elongisporus (strain ATCC 11503 / CBS 2605 / JCM 1781 / NBRC 1676 / NRRL YB-4239)</name>
    <name type="common">Yeast</name>
    <name type="synonym">Saccharomyces elongisporus</name>
    <dbReference type="NCBI Taxonomy" id="379508"/>
    <lineage>
        <taxon>Eukaryota</taxon>
        <taxon>Fungi</taxon>
        <taxon>Dikarya</taxon>
        <taxon>Ascomycota</taxon>
        <taxon>Saccharomycotina</taxon>
        <taxon>Pichiomycetes</taxon>
        <taxon>Debaryomycetaceae</taxon>
        <taxon>Candida/Lodderomyces clade</taxon>
        <taxon>Lodderomyces</taxon>
    </lineage>
</organism>
<keyword evidence="3" id="KW-1185">Reference proteome</keyword>
<dbReference type="OrthoDB" id="4020759at2759"/>
<sequence length="346" mass="40575">MYSRTLSTTIATNLLKHLLRNNVSLARTLATRGTKVNLPHNSRIPHFRQPIVPFKSTSEFDFRNWPDEVSAIHTSLGWFYIHAFYNQSQKTAADLNATFAQQGFDQTTEKEVVQNFIFEWCKSYTPEDVQKQRSLLRSVKNKKLLLEEQEFKKQTNIMKLDLRSKEEKKMAREKAKEEKLKKLLERKRKQEELAAFKQAMIAQGFGPHQSAHLRFRFKINPETKEVEDIKGDIMLSRVQGYFIIERIHETQNVFEISKMTSAQKNKHFKNEWKTLSLKDKYTWKERYSALLKSGKDFYRGEILPLESMLEEKADAEGYRLRKNGAIAKPNKKKTISESTKSTEAKE</sequence>